<protein>
    <recommendedName>
        <fullName evidence="4">HXXXD-type acyl-transferase family protein</fullName>
    </recommendedName>
</protein>
<evidence type="ECO:0000313" key="3">
    <source>
        <dbReference type="EMBL" id="BBH00227.1"/>
    </source>
</evidence>
<name>A0A4Y1R8G4_PRUDU</name>
<reference evidence="3" key="1">
    <citation type="journal article" date="2019" name="Science">
        <title>Mutation of a bHLH transcription factor allowed almond domestication.</title>
        <authorList>
            <person name="Sanchez-Perez R."/>
            <person name="Pavan S."/>
            <person name="Mazzeo R."/>
            <person name="Moldovan C."/>
            <person name="Aiese Cigliano R."/>
            <person name="Del Cueto J."/>
            <person name="Ricciardi F."/>
            <person name="Lotti C."/>
            <person name="Ricciardi L."/>
            <person name="Dicenta F."/>
            <person name="Lopez-Marques R.L."/>
            <person name="Lindberg Moller B."/>
        </authorList>
    </citation>
    <scope>NUCLEOTIDE SEQUENCE</scope>
</reference>
<dbReference type="AlphaFoldDB" id="A0A4Y1R8G4"/>
<organism evidence="3">
    <name type="scientific">Prunus dulcis</name>
    <name type="common">Almond</name>
    <name type="synonym">Amygdalus dulcis</name>
    <dbReference type="NCBI Taxonomy" id="3755"/>
    <lineage>
        <taxon>Eukaryota</taxon>
        <taxon>Viridiplantae</taxon>
        <taxon>Streptophyta</taxon>
        <taxon>Embryophyta</taxon>
        <taxon>Tracheophyta</taxon>
        <taxon>Spermatophyta</taxon>
        <taxon>Magnoliopsida</taxon>
        <taxon>eudicotyledons</taxon>
        <taxon>Gunneridae</taxon>
        <taxon>Pentapetalae</taxon>
        <taxon>rosids</taxon>
        <taxon>fabids</taxon>
        <taxon>Rosales</taxon>
        <taxon>Rosaceae</taxon>
        <taxon>Amygdaloideae</taxon>
        <taxon>Amygdaleae</taxon>
        <taxon>Prunus</taxon>
    </lineage>
</organism>
<keyword evidence="2" id="KW-0012">Acyltransferase</keyword>
<gene>
    <name evidence="3" type="ORF">Prudu_010158</name>
</gene>
<dbReference type="InterPro" id="IPR051504">
    <property type="entry name" value="Plant_metabolite_acyltrans"/>
</dbReference>
<sequence length="473" mass="52671">MTLMQDLVIAHFLKYENDLKLGTWTDPYQLVVTKGSQQPQPSNFHLRLAMANPSSVKVIEVCRVAPPPPSSPGAFASPSSLPLTFFDIRWLRFGRSSAFISTKCLLTLQHRSSLIQYLKPHLAQDSQKPVLSYVQGDAISLTIAESNADFYHLSSGDFVEATEYHSLVPHGCIITVFPNCGFSIGTSMHHAILDGKTSTLFVKSWAHICKHDDQSNSVLPDQLKQFYDRRVIQDPAQLGVLYSNSYRNKDGPNNRSLMFWERKPPPGSIRGTFEFTRADIETLRQLLKAKLAEQKQEDIRSVHVSTFTLACAYTWVCIVKAEEINSEQTRLAFNVDCRSRLDPPISPNYFGNCIAGRTAVAETKALFGEDGLVVAVNAISEAIKSLEKGVLDGAENWVSRLFAVTSERMLTLAGSHRFGVYETDFGWEDQRRTRAISFSDAKTDAGVVDVGLVLDKHSMQVFASLFAKGLQNP</sequence>
<dbReference type="PANTHER" id="PTHR31625">
    <property type="match status" value="1"/>
</dbReference>
<evidence type="ECO:0000256" key="1">
    <source>
        <dbReference type="ARBA" id="ARBA00022679"/>
    </source>
</evidence>
<evidence type="ECO:0000256" key="2">
    <source>
        <dbReference type="ARBA" id="ARBA00023315"/>
    </source>
</evidence>
<dbReference type="Pfam" id="PF02458">
    <property type="entry name" value="Transferase"/>
    <property type="match status" value="1"/>
</dbReference>
<dbReference type="GO" id="GO:0016747">
    <property type="term" value="F:acyltransferase activity, transferring groups other than amino-acyl groups"/>
    <property type="evidence" value="ECO:0007669"/>
    <property type="project" value="UniProtKB-ARBA"/>
</dbReference>
<evidence type="ECO:0008006" key="4">
    <source>
        <dbReference type="Google" id="ProtNLM"/>
    </source>
</evidence>
<dbReference type="EMBL" id="AP019299">
    <property type="protein sequence ID" value="BBH00227.1"/>
    <property type="molecule type" value="Genomic_DNA"/>
</dbReference>
<keyword evidence="1" id="KW-0808">Transferase</keyword>
<proteinExistence type="predicted"/>
<dbReference type="SUPFAM" id="SSF52777">
    <property type="entry name" value="CoA-dependent acyltransferases"/>
    <property type="match status" value="1"/>
</dbReference>
<dbReference type="InterPro" id="IPR023213">
    <property type="entry name" value="CAT-like_dom_sf"/>
</dbReference>
<dbReference type="Gene3D" id="3.30.559.10">
    <property type="entry name" value="Chloramphenicol acetyltransferase-like domain"/>
    <property type="match status" value="2"/>
</dbReference>
<accession>A0A4Y1R8G4</accession>